<gene>
    <name evidence="1" type="ORF">SAMN05444123_11627</name>
</gene>
<accession>A0A1H8X4H8</accession>
<dbReference type="Proteomes" id="UP000199615">
    <property type="component" value="Unassembled WGS sequence"/>
</dbReference>
<keyword evidence="2" id="KW-1185">Reference proteome</keyword>
<dbReference type="AlphaFoldDB" id="A0A1H8X4H8"/>
<dbReference type="InterPro" id="IPR019270">
    <property type="entry name" value="DUF2283"/>
</dbReference>
<dbReference type="RefSeq" id="WP_092686196.1">
    <property type="nucleotide sequence ID" value="NZ_FODT01000016.1"/>
</dbReference>
<reference evidence="2" key="1">
    <citation type="submission" date="2016-10" db="EMBL/GenBank/DDBJ databases">
        <authorList>
            <person name="Varghese N."/>
            <person name="Submissions S."/>
        </authorList>
    </citation>
    <scope>NUCLEOTIDE SEQUENCE [LARGE SCALE GENOMIC DNA]</scope>
    <source>
        <strain evidence="2">DSM 123</strain>
    </source>
</reference>
<protein>
    <submittedName>
        <fullName evidence="1">YD repeat-containing protein</fullName>
    </submittedName>
</protein>
<name>A0A1H8X4H8_9BRAD</name>
<dbReference type="EMBL" id="FODT01000016">
    <property type="protein sequence ID" value="SEP34814.1"/>
    <property type="molecule type" value="Genomic_DNA"/>
</dbReference>
<evidence type="ECO:0000313" key="1">
    <source>
        <dbReference type="EMBL" id="SEP34814.1"/>
    </source>
</evidence>
<sequence length="64" mass="6766">MSPIVKYQAADNAAYIRLSGGDILESAEVAPNVVFDYDADGRIVGIELLDARAQLSAELLVDAA</sequence>
<evidence type="ECO:0000313" key="2">
    <source>
        <dbReference type="Proteomes" id="UP000199615"/>
    </source>
</evidence>
<proteinExistence type="predicted"/>
<dbReference type="OrthoDB" id="9799670at2"/>
<organism evidence="1 2">
    <name type="scientific">Rhodopseudomonas pseudopalustris</name>
    <dbReference type="NCBI Taxonomy" id="1513892"/>
    <lineage>
        <taxon>Bacteria</taxon>
        <taxon>Pseudomonadati</taxon>
        <taxon>Pseudomonadota</taxon>
        <taxon>Alphaproteobacteria</taxon>
        <taxon>Hyphomicrobiales</taxon>
        <taxon>Nitrobacteraceae</taxon>
        <taxon>Rhodopseudomonas</taxon>
    </lineage>
</organism>
<dbReference type="Pfam" id="PF10049">
    <property type="entry name" value="DUF2283"/>
    <property type="match status" value="1"/>
</dbReference>